<dbReference type="RefSeq" id="WP_188429939.1">
    <property type="nucleotide sequence ID" value="NZ_BMEX01000002.1"/>
</dbReference>
<keyword evidence="2" id="KW-1185">Reference proteome</keyword>
<sequence>MAKYRARYVFGGTKSGEVLDQLQPGDELSLIGAFGKVNQLKILESYRYNNRQVYVTDGMGLIYADEVVPVSLPTWKKGEVSRQPQVV</sequence>
<accession>A0ABQ1G5T4</accession>
<dbReference type="EMBL" id="BMEX01000002">
    <property type="protein sequence ID" value="GGA36754.1"/>
    <property type="molecule type" value="Genomic_DNA"/>
</dbReference>
<organism evidence="1 2">
    <name type="scientific">Kroppenstedtia guangzhouensis</name>
    <dbReference type="NCBI Taxonomy" id="1274356"/>
    <lineage>
        <taxon>Bacteria</taxon>
        <taxon>Bacillati</taxon>
        <taxon>Bacillota</taxon>
        <taxon>Bacilli</taxon>
        <taxon>Bacillales</taxon>
        <taxon>Thermoactinomycetaceae</taxon>
        <taxon>Kroppenstedtia</taxon>
    </lineage>
</organism>
<evidence type="ECO:0000313" key="2">
    <source>
        <dbReference type="Proteomes" id="UP000617979"/>
    </source>
</evidence>
<protein>
    <submittedName>
        <fullName evidence="1">Uncharacterized protein</fullName>
    </submittedName>
</protein>
<evidence type="ECO:0000313" key="1">
    <source>
        <dbReference type="EMBL" id="GGA36754.1"/>
    </source>
</evidence>
<name>A0ABQ1G5T4_9BACL</name>
<comment type="caution">
    <text evidence="1">The sequence shown here is derived from an EMBL/GenBank/DDBJ whole genome shotgun (WGS) entry which is preliminary data.</text>
</comment>
<proteinExistence type="predicted"/>
<reference evidence="2" key="1">
    <citation type="journal article" date="2019" name="Int. J. Syst. Evol. Microbiol.">
        <title>The Global Catalogue of Microorganisms (GCM) 10K type strain sequencing project: providing services to taxonomists for standard genome sequencing and annotation.</title>
        <authorList>
            <consortium name="The Broad Institute Genomics Platform"/>
            <consortium name="The Broad Institute Genome Sequencing Center for Infectious Disease"/>
            <person name="Wu L."/>
            <person name="Ma J."/>
        </authorList>
    </citation>
    <scope>NUCLEOTIDE SEQUENCE [LARGE SCALE GENOMIC DNA]</scope>
    <source>
        <strain evidence="2">CGMCC 1.12404</strain>
    </source>
</reference>
<dbReference type="Proteomes" id="UP000617979">
    <property type="component" value="Unassembled WGS sequence"/>
</dbReference>
<gene>
    <name evidence="1" type="ORF">GCM10007416_07110</name>
</gene>